<dbReference type="EMBL" id="LWID01000001">
    <property type="protein sequence ID" value="MDG6894710.1"/>
    <property type="molecule type" value="Genomic_DNA"/>
</dbReference>
<dbReference type="CDD" id="cd07331">
    <property type="entry name" value="M48C_Oma1_like"/>
    <property type="match status" value="1"/>
</dbReference>
<dbReference type="InterPro" id="IPR051156">
    <property type="entry name" value="Mito/Outer_Membr_Metalloprot"/>
</dbReference>
<keyword evidence="7" id="KW-0732">Signal</keyword>
<accession>A0A9X4P8Q0</accession>
<comment type="caution">
    <text evidence="9">The sequence shown here is derived from an EMBL/GenBank/DDBJ whole genome shotgun (WGS) entry which is preliminary data.</text>
</comment>
<dbReference type="GO" id="GO:0046872">
    <property type="term" value="F:metal ion binding"/>
    <property type="evidence" value="ECO:0007669"/>
    <property type="project" value="UniProtKB-KW"/>
</dbReference>
<dbReference type="Proteomes" id="UP001155500">
    <property type="component" value="Unassembled WGS sequence"/>
</dbReference>
<keyword evidence="4 6" id="KW-0862">Zinc</keyword>
<comment type="cofactor">
    <cofactor evidence="6">
        <name>Zn(2+)</name>
        <dbReference type="ChEBI" id="CHEBI:29105"/>
    </cofactor>
    <text evidence="6">Binds 1 zinc ion per subunit.</text>
</comment>
<evidence type="ECO:0000256" key="3">
    <source>
        <dbReference type="ARBA" id="ARBA00022801"/>
    </source>
</evidence>
<dbReference type="AlphaFoldDB" id="A0A9X4P8Q0"/>
<evidence type="ECO:0000256" key="1">
    <source>
        <dbReference type="ARBA" id="ARBA00022670"/>
    </source>
</evidence>
<evidence type="ECO:0000256" key="2">
    <source>
        <dbReference type="ARBA" id="ARBA00022723"/>
    </source>
</evidence>
<evidence type="ECO:0000256" key="5">
    <source>
        <dbReference type="ARBA" id="ARBA00023049"/>
    </source>
</evidence>
<feature type="chain" id="PRO_5040823641" evidence="7">
    <location>
        <begin position="26"/>
        <end position="259"/>
    </location>
</feature>
<feature type="domain" description="Peptidase M48" evidence="8">
    <location>
        <begin position="57"/>
        <end position="246"/>
    </location>
</feature>
<keyword evidence="10" id="KW-1185">Reference proteome</keyword>
<dbReference type="RefSeq" id="WP_279572176.1">
    <property type="nucleotide sequence ID" value="NZ_LWID01000001.1"/>
</dbReference>
<keyword evidence="1 6" id="KW-0645">Protease</keyword>
<proteinExistence type="inferred from homology"/>
<name>A0A9X4P8Q0_9PAST</name>
<dbReference type="GO" id="GO:0004222">
    <property type="term" value="F:metalloendopeptidase activity"/>
    <property type="evidence" value="ECO:0007669"/>
    <property type="project" value="InterPro"/>
</dbReference>
<feature type="signal peptide" evidence="7">
    <location>
        <begin position="1"/>
        <end position="25"/>
    </location>
</feature>
<dbReference type="InterPro" id="IPR001915">
    <property type="entry name" value="Peptidase_M48"/>
</dbReference>
<keyword evidence="5 6" id="KW-0482">Metalloprotease</keyword>
<comment type="similarity">
    <text evidence="6">Belongs to the peptidase M48 family.</text>
</comment>
<evidence type="ECO:0000256" key="4">
    <source>
        <dbReference type="ARBA" id="ARBA00022833"/>
    </source>
</evidence>
<keyword evidence="2" id="KW-0479">Metal-binding</keyword>
<organism evidence="9 10">
    <name type="scientific">Volucribacter amazonae</name>
    <dbReference type="NCBI Taxonomy" id="256731"/>
    <lineage>
        <taxon>Bacteria</taxon>
        <taxon>Pseudomonadati</taxon>
        <taxon>Pseudomonadota</taxon>
        <taxon>Gammaproteobacteria</taxon>
        <taxon>Pasteurellales</taxon>
        <taxon>Pasteurellaceae</taxon>
        <taxon>Volucribacter</taxon>
    </lineage>
</organism>
<keyword evidence="3 6" id="KW-0378">Hydrolase</keyword>
<dbReference type="Pfam" id="PF01435">
    <property type="entry name" value="Peptidase_M48"/>
    <property type="match status" value="1"/>
</dbReference>
<evidence type="ECO:0000256" key="6">
    <source>
        <dbReference type="RuleBase" id="RU003983"/>
    </source>
</evidence>
<gene>
    <name evidence="9" type="ORF">A6A20_03495</name>
</gene>
<dbReference type="PANTHER" id="PTHR22726:SF1">
    <property type="entry name" value="METALLOENDOPEPTIDASE OMA1, MITOCHONDRIAL"/>
    <property type="match status" value="1"/>
</dbReference>
<evidence type="ECO:0000313" key="9">
    <source>
        <dbReference type="EMBL" id="MDG6894710.1"/>
    </source>
</evidence>
<sequence>MLNSLKKLTKLTALFSAIILLNACASSSEINQQSALSYRQEMTQMREQGVLDTSSTTAKRVNKVFQKMVPYANQENNTGQVFNWEINVIKSNQLNAWAMPGGKMVFYTGLVDQLKLSDDEIAVVMGHEMAHALKEHGKKKVNMSQITGIFAQVAHIALSTQIGSDASGLVIGVAKDWGLDKPYSRSNETEADEVGLMLMAKAGYNPQAAPGLWVKMNQATGSSNSALAGLMSTHPTNADRQKNLERLMPEAMALYQARN</sequence>
<reference evidence="9" key="1">
    <citation type="submission" date="2016-03" db="EMBL/GenBank/DDBJ databases">
        <title>Co-evolution between Pasteurellaceae and their hosts.</title>
        <authorList>
            <person name="Hansen M.J."/>
            <person name="Bojesen A.M."/>
            <person name="Planet P."/>
        </authorList>
    </citation>
    <scope>NUCLEOTIDE SEQUENCE</scope>
    <source>
        <strain evidence="9">146/S8/89</strain>
    </source>
</reference>
<evidence type="ECO:0000256" key="7">
    <source>
        <dbReference type="SAM" id="SignalP"/>
    </source>
</evidence>
<evidence type="ECO:0000259" key="8">
    <source>
        <dbReference type="Pfam" id="PF01435"/>
    </source>
</evidence>
<dbReference type="Gene3D" id="3.30.2010.10">
    <property type="entry name" value="Metalloproteases ('zincins'), catalytic domain"/>
    <property type="match status" value="1"/>
</dbReference>
<protein>
    <submittedName>
        <fullName evidence="9">Deoxyribonuclease HsdR</fullName>
    </submittedName>
</protein>
<dbReference type="GO" id="GO:0016020">
    <property type="term" value="C:membrane"/>
    <property type="evidence" value="ECO:0007669"/>
    <property type="project" value="TreeGrafter"/>
</dbReference>
<dbReference type="GO" id="GO:0051603">
    <property type="term" value="P:proteolysis involved in protein catabolic process"/>
    <property type="evidence" value="ECO:0007669"/>
    <property type="project" value="TreeGrafter"/>
</dbReference>
<evidence type="ECO:0000313" key="10">
    <source>
        <dbReference type="Proteomes" id="UP001155500"/>
    </source>
</evidence>
<dbReference type="PANTHER" id="PTHR22726">
    <property type="entry name" value="METALLOENDOPEPTIDASE OMA1"/>
    <property type="match status" value="1"/>
</dbReference>